<proteinExistence type="predicted"/>
<dbReference type="AlphaFoldDB" id="A0A0C4YEI9"/>
<accession>A0A0C4YEI9</accession>
<keyword evidence="2" id="KW-1185">Reference proteome</keyword>
<evidence type="ECO:0000313" key="2">
    <source>
        <dbReference type="Proteomes" id="UP000031843"/>
    </source>
</evidence>
<dbReference type="Proteomes" id="UP000031843">
    <property type="component" value="Chromosome main"/>
</dbReference>
<gene>
    <name evidence="1" type="ORF">RR42_m1816</name>
</gene>
<protein>
    <submittedName>
        <fullName evidence="1">Uncharacterized protein</fullName>
    </submittedName>
</protein>
<sequence length="55" mass="5489">MVPNGKPRDSIRSGRLHAIRSPAAAIGEPYLPLPGGCSGTPQAGAGLIRNGAPNA</sequence>
<evidence type="ECO:0000313" key="1">
    <source>
        <dbReference type="EMBL" id="AJG19211.1"/>
    </source>
</evidence>
<dbReference type="KEGG" id="cbw:RR42_m1816"/>
<reference evidence="1 2" key="1">
    <citation type="journal article" date="2015" name="Genome Announc.">
        <title>Complete Genome Sequence of Cupriavidus basilensis 4G11, Isolated from the Oak Ridge Field Research Center Site.</title>
        <authorList>
            <person name="Ray J."/>
            <person name="Waters R.J."/>
            <person name="Skerker J.M."/>
            <person name="Kuehl J.V."/>
            <person name="Price M.N."/>
            <person name="Huang J."/>
            <person name="Chakraborty R."/>
            <person name="Arkin A.P."/>
            <person name="Deutschbauer A."/>
        </authorList>
    </citation>
    <scope>NUCLEOTIDE SEQUENCE [LARGE SCALE GENOMIC DNA]</scope>
    <source>
        <strain evidence="1">4G11</strain>
    </source>
</reference>
<dbReference type="EMBL" id="CP010536">
    <property type="protein sequence ID" value="AJG19211.1"/>
    <property type="molecule type" value="Genomic_DNA"/>
</dbReference>
<name>A0A0C4YEI9_9BURK</name>
<organism evidence="1 2">
    <name type="scientific">Cupriavidus basilensis</name>
    <dbReference type="NCBI Taxonomy" id="68895"/>
    <lineage>
        <taxon>Bacteria</taxon>
        <taxon>Pseudomonadati</taxon>
        <taxon>Pseudomonadota</taxon>
        <taxon>Betaproteobacteria</taxon>
        <taxon>Burkholderiales</taxon>
        <taxon>Burkholderiaceae</taxon>
        <taxon>Cupriavidus</taxon>
    </lineage>
</organism>